<dbReference type="KEGG" id="csg:Cylst_2568"/>
<dbReference type="OrthoDB" id="486318at2"/>
<dbReference type="EMBL" id="CP003642">
    <property type="protein sequence ID" value="AFZ24774.1"/>
    <property type="molecule type" value="Genomic_DNA"/>
</dbReference>
<dbReference type="AlphaFoldDB" id="K9WY76"/>
<accession>K9WY76</accession>
<evidence type="ECO:0000313" key="2">
    <source>
        <dbReference type="Proteomes" id="UP000010475"/>
    </source>
</evidence>
<sequence>MSEFSADLNNSSLWHLVYQELKEAPNVTSLGGYIKLPPFEVPLLLSSRLLIVQTASTIPAFKRWKWAGYLRAFQSIKGIKTEILQKSLDLNNAELIELPSFASTYSLILNSNGEAHWLRNLQLTIYEFTGEVENAITVTRDAVLDIKELIGG</sequence>
<name>K9WY76_9NOST</name>
<proteinExistence type="predicted"/>
<dbReference type="STRING" id="56107.Cylst_2568"/>
<evidence type="ECO:0000313" key="1">
    <source>
        <dbReference type="EMBL" id="AFZ24774.1"/>
    </source>
</evidence>
<gene>
    <name evidence="1" type="ORF">Cylst_2568</name>
</gene>
<protein>
    <submittedName>
        <fullName evidence="1">Uncharacterized protein</fullName>
    </submittedName>
</protein>
<dbReference type="HOGENOM" id="CLU_142685_0_0_3"/>
<dbReference type="Proteomes" id="UP000010475">
    <property type="component" value="Chromosome"/>
</dbReference>
<keyword evidence="2" id="KW-1185">Reference proteome</keyword>
<reference evidence="1 2" key="1">
    <citation type="submission" date="2012-06" db="EMBL/GenBank/DDBJ databases">
        <title>Finished chromosome of genome of Cylindrospermum stagnale PCC 7417.</title>
        <authorList>
            <consortium name="US DOE Joint Genome Institute"/>
            <person name="Gugger M."/>
            <person name="Coursin T."/>
            <person name="Rippka R."/>
            <person name="Tandeau De Marsac N."/>
            <person name="Huntemann M."/>
            <person name="Wei C.-L."/>
            <person name="Han J."/>
            <person name="Detter J.C."/>
            <person name="Han C."/>
            <person name="Tapia R."/>
            <person name="Chen A."/>
            <person name="Kyrpides N."/>
            <person name="Mavromatis K."/>
            <person name="Markowitz V."/>
            <person name="Szeto E."/>
            <person name="Ivanova N."/>
            <person name="Pagani I."/>
            <person name="Pati A."/>
            <person name="Goodwin L."/>
            <person name="Nordberg H.P."/>
            <person name="Cantor M.N."/>
            <person name="Hua S.X."/>
            <person name="Woyke T."/>
            <person name="Kerfeld C.A."/>
        </authorList>
    </citation>
    <scope>NUCLEOTIDE SEQUENCE [LARGE SCALE GENOMIC DNA]</scope>
    <source>
        <strain evidence="1 2">PCC 7417</strain>
    </source>
</reference>
<organism evidence="1 2">
    <name type="scientific">Cylindrospermum stagnale PCC 7417</name>
    <dbReference type="NCBI Taxonomy" id="56107"/>
    <lineage>
        <taxon>Bacteria</taxon>
        <taxon>Bacillati</taxon>
        <taxon>Cyanobacteriota</taxon>
        <taxon>Cyanophyceae</taxon>
        <taxon>Nostocales</taxon>
        <taxon>Nostocaceae</taxon>
        <taxon>Cylindrospermum</taxon>
    </lineage>
</organism>
<dbReference type="RefSeq" id="WP_015208028.1">
    <property type="nucleotide sequence ID" value="NC_019757.1"/>
</dbReference>